<dbReference type="Gene3D" id="3.40.50.720">
    <property type="entry name" value="NAD(P)-binding Rossmann-like Domain"/>
    <property type="match status" value="1"/>
</dbReference>
<comment type="pathway">
    <text evidence="3 17 18">Cell wall biogenesis; peptidoglycan biosynthesis.</text>
</comment>
<evidence type="ECO:0000256" key="17">
    <source>
        <dbReference type="HAMAP-Rule" id="MF_00639"/>
    </source>
</evidence>
<evidence type="ECO:0000256" key="15">
    <source>
        <dbReference type="ARBA" id="ARBA00032324"/>
    </source>
</evidence>
<evidence type="ECO:0000256" key="1">
    <source>
        <dbReference type="ARBA" id="ARBA00002734"/>
    </source>
</evidence>
<evidence type="ECO:0000313" key="22">
    <source>
        <dbReference type="Proteomes" id="UP000663623"/>
    </source>
</evidence>
<dbReference type="GO" id="GO:0016874">
    <property type="term" value="F:ligase activity"/>
    <property type="evidence" value="ECO:0007669"/>
    <property type="project" value="UniProtKB-KW"/>
</dbReference>
<dbReference type="Pfam" id="PF08245">
    <property type="entry name" value="Mur_ligase_M"/>
    <property type="match status" value="1"/>
</dbReference>
<dbReference type="Proteomes" id="UP000663623">
    <property type="component" value="Chromosome"/>
</dbReference>
<evidence type="ECO:0000256" key="8">
    <source>
        <dbReference type="ARBA" id="ARBA00022598"/>
    </source>
</evidence>
<evidence type="ECO:0000256" key="2">
    <source>
        <dbReference type="ARBA" id="ARBA00004496"/>
    </source>
</evidence>
<feature type="domain" description="Mur ligase C-terminal" evidence="19">
    <location>
        <begin position="316"/>
        <end position="430"/>
    </location>
</feature>
<dbReference type="PANTHER" id="PTHR43692">
    <property type="entry name" value="UDP-N-ACETYLMURAMOYLALANINE--D-GLUTAMATE LIGASE"/>
    <property type="match status" value="1"/>
</dbReference>
<keyword evidence="11 17" id="KW-0133">Cell shape</keyword>
<comment type="catalytic activity">
    <reaction evidence="16 17 18">
        <text>UDP-N-acetyl-alpha-D-muramoyl-L-alanine + D-glutamate + ATP = UDP-N-acetyl-alpha-D-muramoyl-L-alanyl-D-glutamate + ADP + phosphate + H(+)</text>
        <dbReference type="Rhea" id="RHEA:16429"/>
        <dbReference type="ChEBI" id="CHEBI:15378"/>
        <dbReference type="ChEBI" id="CHEBI:29986"/>
        <dbReference type="ChEBI" id="CHEBI:30616"/>
        <dbReference type="ChEBI" id="CHEBI:43474"/>
        <dbReference type="ChEBI" id="CHEBI:83898"/>
        <dbReference type="ChEBI" id="CHEBI:83900"/>
        <dbReference type="ChEBI" id="CHEBI:456216"/>
        <dbReference type="EC" id="6.3.2.9"/>
    </reaction>
</comment>
<evidence type="ECO:0000256" key="3">
    <source>
        <dbReference type="ARBA" id="ARBA00004752"/>
    </source>
</evidence>
<comment type="subcellular location">
    <subcellularLocation>
        <location evidence="2 17 18">Cytoplasm</location>
    </subcellularLocation>
</comment>
<keyword evidence="17 18" id="KW-0132">Cell division</keyword>
<dbReference type="EC" id="6.3.2.9" evidence="5 17"/>
<dbReference type="Gene3D" id="3.90.190.20">
    <property type="entry name" value="Mur ligase, C-terminal domain"/>
    <property type="match status" value="1"/>
</dbReference>
<sequence length="458" mass="51651">MDLIGKNVLIVGLGKSGLACAQFLKKYGAFVIGFDEKAEEQFKEEDRNCAEKYCDEIYYCEIPDEVIDKVQLVVVSPGVPLTKRPLVLAYKKGVEVIGEIELAYRFCKSKNIVAITGTNGKTTTTTLVGEILKKQYEDVVVCGNIGLPFIDTIETSSEDTIFVLEISSFQLETIKYFKPRVGCILNITPDHLNRHITMENYIKAKMRIFENIDEKGYTVLNYDNDITRDLIGVAKGNVIVFSKTRVQFENVVFVEDDIIYFTIDRKTQKIMKKDEIFIPGQHNLENALAAISCTLPFGIEKNTIKQVLKTFKGVEHRIEFVAEINGIKFYNDSKGTNTDAAEKALNAFENPIILIAGGYDKGESFEKFASLVAKKAKKVFLLGQTKQKIASELEKNGYKNFELVSNLKEAVKKSFECAQNGDIILLSPACASWDMFENYEQRGRIFKEYVNELLTTGM</sequence>
<accession>A0ABM7NNL4</accession>
<dbReference type="Pfam" id="PF02875">
    <property type="entry name" value="Mur_ligase_C"/>
    <property type="match status" value="1"/>
</dbReference>
<dbReference type="HAMAP" id="MF_00639">
    <property type="entry name" value="MurD"/>
    <property type="match status" value="1"/>
</dbReference>
<proteinExistence type="inferred from homology"/>
<dbReference type="InterPro" id="IPR004101">
    <property type="entry name" value="Mur_ligase_C"/>
</dbReference>
<evidence type="ECO:0000256" key="7">
    <source>
        <dbReference type="ARBA" id="ARBA00022490"/>
    </source>
</evidence>
<evidence type="ECO:0000256" key="11">
    <source>
        <dbReference type="ARBA" id="ARBA00022960"/>
    </source>
</evidence>
<keyword evidence="13 17" id="KW-0961">Cell wall biogenesis/degradation</keyword>
<evidence type="ECO:0000256" key="12">
    <source>
        <dbReference type="ARBA" id="ARBA00022984"/>
    </source>
</evidence>
<dbReference type="SUPFAM" id="SSF51984">
    <property type="entry name" value="MurCD N-terminal domain"/>
    <property type="match status" value="1"/>
</dbReference>
<feature type="domain" description="Mur ligase central" evidence="20">
    <location>
        <begin position="115"/>
        <end position="293"/>
    </location>
</feature>
<protein>
    <recommendedName>
        <fullName evidence="6 17">UDP-N-acetylmuramoylalanine--D-glutamate ligase</fullName>
        <ecNumber evidence="5 17">6.3.2.9</ecNumber>
    </recommendedName>
    <alternativeName>
        <fullName evidence="15 17">D-glutamic acid-adding enzyme</fullName>
    </alternativeName>
    <alternativeName>
        <fullName evidence="14 17">UDP-N-acetylmuramoyl-L-alanyl-D-glutamate synthetase</fullName>
    </alternativeName>
</protein>
<evidence type="ECO:0000256" key="13">
    <source>
        <dbReference type="ARBA" id="ARBA00023316"/>
    </source>
</evidence>
<evidence type="ECO:0000256" key="18">
    <source>
        <dbReference type="RuleBase" id="RU003664"/>
    </source>
</evidence>
<dbReference type="PANTHER" id="PTHR43692:SF1">
    <property type="entry name" value="UDP-N-ACETYLMURAMOYLALANINE--D-GLUTAMATE LIGASE"/>
    <property type="match status" value="1"/>
</dbReference>
<dbReference type="InterPro" id="IPR036615">
    <property type="entry name" value="Mur_ligase_C_dom_sf"/>
</dbReference>
<evidence type="ECO:0000256" key="14">
    <source>
        <dbReference type="ARBA" id="ARBA00030398"/>
    </source>
</evidence>
<reference evidence="21 22" key="1">
    <citation type="submission" date="2021-02" db="EMBL/GenBank/DDBJ databases">
        <title>Nitrogen-fixing ability and nitrogen fixation related genes of thermophilic fermentative bacteria in the genus Caldicellulosiruptor.</title>
        <authorList>
            <person name="Chen Y."/>
            <person name="Nishihara A."/>
            <person name="Haruta S."/>
        </authorList>
    </citation>
    <scope>NUCLEOTIDE SEQUENCE [LARGE SCALE GENOMIC DNA]</scope>
    <source>
        <strain evidence="21 22">YA01</strain>
    </source>
</reference>
<keyword evidence="9 17" id="KW-0547">Nucleotide-binding</keyword>
<evidence type="ECO:0000256" key="10">
    <source>
        <dbReference type="ARBA" id="ARBA00022840"/>
    </source>
</evidence>
<dbReference type="EMBL" id="AP024480">
    <property type="protein sequence ID" value="BCS81735.1"/>
    <property type="molecule type" value="Genomic_DNA"/>
</dbReference>
<name>A0ABM7NNL4_9FIRM</name>
<evidence type="ECO:0000256" key="9">
    <source>
        <dbReference type="ARBA" id="ARBA00022741"/>
    </source>
</evidence>
<evidence type="ECO:0000259" key="20">
    <source>
        <dbReference type="Pfam" id="PF08245"/>
    </source>
</evidence>
<comment type="function">
    <text evidence="1 17 18">Cell wall formation. Catalyzes the addition of glutamate to the nucleotide precursor UDP-N-acetylmuramoyl-L-alanine (UMA).</text>
</comment>
<dbReference type="InterPro" id="IPR005762">
    <property type="entry name" value="MurD"/>
</dbReference>
<keyword evidence="7 17" id="KW-0963">Cytoplasm</keyword>
<evidence type="ECO:0000256" key="4">
    <source>
        <dbReference type="ARBA" id="ARBA00010416"/>
    </source>
</evidence>
<dbReference type="NCBIfam" id="TIGR01087">
    <property type="entry name" value="murD"/>
    <property type="match status" value="1"/>
</dbReference>
<evidence type="ECO:0000313" key="21">
    <source>
        <dbReference type="EMBL" id="BCS81735.1"/>
    </source>
</evidence>
<dbReference type="Pfam" id="PF21799">
    <property type="entry name" value="MurD-like_N"/>
    <property type="match status" value="1"/>
</dbReference>
<keyword evidence="22" id="KW-1185">Reference proteome</keyword>
<evidence type="ECO:0000256" key="6">
    <source>
        <dbReference type="ARBA" id="ARBA00015655"/>
    </source>
</evidence>
<dbReference type="Gene3D" id="3.40.1190.10">
    <property type="entry name" value="Mur-like, catalytic domain"/>
    <property type="match status" value="1"/>
</dbReference>
<keyword evidence="17 18" id="KW-0131">Cell cycle</keyword>
<comment type="similarity">
    <text evidence="4 17">Belongs to the MurCDEF family.</text>
</comment>
<evidence type="ECO:0000256" key="16">
    <source>
        <dbReference type="ARBA" id="ARBA00047632"/>
    </source>
</evidence>
<dbReference type="InterPro" id="IPR013221">
    <property type="entry name" value="Mur_ligase_cen"/>
</dbReference>
<feature type="binding site" evidence="17">
    <location>
        <begin position="117"/>
        <end position="123"/>
    </location>
    <ligand>
        <name>ATP</name>
        <dbReference type="ChEBI" id="CHEBI:30616"/>
    </ligand>
</feature>
<keyword evidence="12 17" id="KW-0573">Peptidoglycan synthesis</keyword>
<dbReference type="InterPro" id="IPR036565">
    <property type="entry name" value="Mur-like_cat_sf"/>
</dbReference>
<organism evidence="21 22">
    <name type="scientific">Caldicellulosiruptor diazotrophicus</name>
    <dbReference type="NCBI Taxonomy" id="2806205"/>
    <lineage>
        <taxon>Bacteria</taxon>
        <taxon>Bacillati</taxon>
        <taxon>Bacillota</taxon>
        <taxon>Bacillota incertae sedis</taxon>
        <taxon>Caldicellulosiruptorales</taxon>
        <taxon>Caldicellulosiruptoraceae</taxon>
        <taxon>Caldicellulosiruptor</taxon>
    </lineage>
</organism>
<keyword evidence="10 17" id="KW-0067">ATP-binding</keyword>
<evidence type="ECO:0000256" key="5">
    <source>
        <dbReference type="ARBA" id="ARBA00012212"/>
    </source>
</evidence>
<gene>
    <name evidence="17 21" type="primary">murD</name>
    <name evidence="21" type="ORF">CaldiYA01_16950</name>
</gene>
<dbReference type="RefSeq" id="WP_207178764.1">
    <property type="nucleotide sequence ID" value="NZ_AP024480.1"/>
</dbReference>
<evidence type="ECO:0000259" key="19">
    <source>
        <dbReference type="Pfam" id="PF02875"/>
    </source>
</evidence>
<dbReference type="SUPFAM" id="SSF53623">
    <property type="entry name" value="MurD-like peptide ligases, catalytic domain"/>
    <property type="match status" value="1"/>
</dbReference>
<keyword evidence="8 17" id="KW-0436">Ligase</keyword>
<dbReference type="SUPFAM" id="SSF53244">
    <property type="entry name" value="MurD-like peptide ligases, peptide-binding domain"/>
    <property type="match status" value="1"/>
</dbReference>